<name>A0A8C4SKH4_ERPCA</name>
<sequence length="74" mass="8047">MPKGGGSKTPQSEDFPVTDMVEKQSGKKFPLLPYGTVILHAGNGIVHHQTVLGWLGEVALGRCFGTILYSWLCF</sequence>
<proteinExistence type="predicted"/>
<reference evidence="1" key="1">
    <citation type="submission" date="2021-06" db="EMBL/GenBank/DDBJ databases">
        <authorList>
            <consortium name="Wellcome Sanger Institute Data Sharing"/>
        </authorList>
    </citation>
    <scope>NUCLEOTIDE SEQUENCE [LARGE SCALE GENOMIC DNA]</scope>
</reference>
<dbReference type="Ensembl" id="ENSECRT00000018464.1">
    <property type="protein sequence ID" value="ENSECRP00000018098.1"/>
    <property type="gene ID" value="ENSECRG00000012107.1"/>
</dbReference>
<evidence type="ECO:0000313" key="2">
    <source>
        <dbReference type="Proteomes" id="UP000694620"/>
    </source>
</evidence>
<protein>
    <submittedName>
        <fullName evidence="1">Uncharacterized protein</fullName>
    </submittedName>
</protein>
<evidence type="ECO:0000313" key="1">
    <source>
        <dbReference type="Ensembl" id="ENSECRP00000018098.1"/>
    </source>
</evidence>
<dbReference type="Proteomes" id="UP000694620">
    <property type="component" value="Chromosome 9"/>
</dbReference>
<dbReference type="AlphaFoldDB" id="A0A8C4SKH4"/>
<accession>A0A8C4SKH4</accession>
<keyword evidence="2" id="KW-1185">Reference proteome</keyword>
<reference evidence="1" key="2">
    <citation type="submission" date="2025-08" db="UniProtKB">
        <authorList>
            <consortium name="Ensembl"/>
        </authorList>
    </citation>
    <scope>IDENTIFICATION</scope>
</reference>
<organism evidence="1 2">
    <name type="scientific">Erpetoichthys calabaricus</name>
    <name type="common">Rope fish</name>
    <name type="synonym">Calamoichthys calabaricus</name>
    <dbReference type="NCBI Taxonomy" id="27687"/>
    <lineage>
        <taxon>Eukaryota</taxon>
        <taxon>Metazoa</taxon>
        <taxon>Chordata</taxon>
        <taxon>Craniata</taxon>
        <taxon>Vertebrata</taxon>
        <taxon>Euteleostomi</taxon>
        <taxon>Actinopterygii</taxon>
        <taxon>Polypteriformes</taxon>
        <taxon>Polypteridae</taxon>
        <taxon>Erpetoichthys</taxon>
    </lineage>
</organism>
<reference evidence="1" key="3">
    <citation type="submission" date="2025-09" db="UniProtKB">
        <authorList>
            <consortium name="Ensembl"/>
        </authorList>
    </citation>
    <scope>IDENTIFICATION</scope>
</reference>